<evidence type="ECO:0000256" key="1">
    <source>
        <dbReference type="SAM" id="MobiDB-lite"/>
    </source>
</evidence>
<accession>A0AAW7Z824</accession>
<dbReference type="Proteomes" id="UP000056750">
    <property type="component" value="Chromosome"/>
</dbReference>
<evidence type="ECO:0000313" key="3">
    <source>
        <dbReference type="EMBL" id="AMJ73961.1"/>
    </source>
</evidence>
<dbReference type="Pfam" id="PF09834">
    <property type="entry name" value="DUF2061"/>
    <property type="match status" value="1"/>
</dbReference>
<feature type="compositionally biased region" description="Polar residues" evidence="1">
    <location>
        <begin position="70"/>
        <end position="84"/>
    </location>
</feature>
<evidence type="ECO:0000313" key="6">
    <source>
        <dbReference type="Proteomes" id="UP001170717"/>
    </source>
</evidence>
<name>A0AAW7Z824_9ALTE</name>
<evidence type="ECO:0000259" key="2">
    <source>
        <dbReference type="Pfam" id="PF09834"/>
    </source>
</evidence>
<dbReference type="KEGG" id="asq:AVL57_08200"/>
<organism evidence="4 6">
    <name type="scientific">Alteromonas stellipolaris</name>
    <dbReference type="NCBI Taxonomy" id="233316"/>
    <lineage>
        <taxon>Bacteria</taxon>
        <taxon>Pseudomonadati</taxon>
        <taxon>Pseudomonadota</taxon>
        <taxon>Gammaproteobacteria</taxon>
        <taxon>Alteromonadales</taxon>
        <taxon>Alteromonadaceae</taxon>
        <taxon>Alteromonas/Salinimonas group</taxon>
        <taxon>Alteromonas</taxon>
    </lineage>
</organism>
<reference evidence="4" key="2">
    <citation type="submission" date="2023-07" db="EMBL/GenBank/DDBJ databases">
        <title>Genome content predicts the carbon catabolic preferences of heterotrophic bacteria.</title>
        <authorList>
            <person name="Gralka M."/>
        </authorList>
    </citation>
    <scope>NUCLEOTIDE SEQUENCE</scope>
    <source>
        <strain evidence="4">F2M12</strain>
    </source>
</reference>
<dbReference type="RefSeq" id="WP_057792435.1">
    <property type="nucleotide sequence ID" value="NZ_CANLMS010000003.1"/>
</dbReference>
<protein>
    <submittedName>
        <fullName evidence="4">DUF2061 domain-containing protein</fullName>
    </submittedName>
</protein>
<proteinExistence type="predicted"/>
<sequence>MKKTITFACMHFTVAFTVAYLLTGSAVVGGAVALVEPAVNTVVFYFHERVWKKFESQSKDQDSEQQLSSRPEQTFASNEMTLAS</sequence>
<feature type="domain" description="DUF2061" evidence="2">
    <location>
        <begin position="1"/>
        <end position="52"/>
    </location>
</feature>
<feature type="region of interest" description="Disordered" evidence="1">
    <location>
        <begin position="57"/>
        <end position="84"/>
    </location>
</feature>
<dbReference type="AlphaFoldDB" id="A0AAW7Z824"/>
<evidence type="ECO:0000313" key="5">
    <source>
        <dbReference type="Proteomes" id="UP000056750"/>
    </source>
</evidence>
<reference evidence="3 5" key="1">
    <citation type="submission" date="2015-12" db="EMBL/GenBank/DDBJ databases">
        <title>Intraspecies pangenome expansion in the marine bacterium Alteromonas.</title>
        <authorList>
            <person name="Lopez-Perez M."/>
            <person name="Rodriguez-Valera F."/>
        </authorList>
    </citation>
    <scope>NUCLEOTIDE SEQUENCE [LARGE SCALE GENOMIC DNA]</scope>
    <source>
        <strain evidence="3 5">LMG 21861</strain>
    </source>
</reference>
<dbReference type="InterPro" id="IPR018638">
    <property type="entry name" value="DUF2061_membrane"/>
</dbReference>
<keyword evidence="5" id="KW-1185">Reference proteome</keyword>
<dbReference type="Proteomes" id="UP001170717">
    <property type="component" value="Unassembled WGS sequence"/>
</dbReference>
<dbReference type="GeneID" id="83257667"/>
<dbReference type="EMBL" id="CP013926">
    <property type="protein sequence ID" value="AMJ73961.1"/>
    <property type="molecule type" value="Genomic_DNA"/>
</dbReference>
<evidence type="ECO:0000313" key="4">
    <source>
        <dbReference type="EMBL" id="MDO6579598.1"/>
    </source>
</evidence>
<gene>
    <name evidence="3" type="ORF">AVL57_08200</name>
    <name evidence="4" type="ORF">Q4527_19525</name>
</gene>
<dbReference type="EMBL" id="JAUOQI010000022">
    <property type="protein sequence ID" value="MDO6579598.1"/>
    <property type="molecule type" value="Genomic_DNA"/>
</dbReference>